<dbReference type="EMBL" id="AMCI01003225">
    <property type="protein sequence ID" value="EJX00786.1"/>
    <property type="molecule type" value="Genomic_DNA"/>
</dbReference>
<reference evidence="1" key="1">
    <citation type="journal article" date="2012" name="PLoS ONE">
        <title>Gene sets for utilization of primary and secondary nutrition supplies in the distal gut of endangered iberian lynx.</title>
        <authorList>
            <person name="Alcaide M."/>
            <person name="Messina E."/>
            <person name="Richter M."/>
            <person name="Bargiela R."/>
            <person name="Peplies J."/>
            <person name="Huws S.A."/>
            <person name="Newbold C.J."/>
            <person name="Golyshin P.N."/>
            <person name="Simon M.A."/>
            <person name="Lopez G."/>
            <person name="Yakimov M.M."/>
            <person name="Ferrer M."/>
        </authorList>
    </citation>
    <scope>NUCLEOTIDE SEQUENCE</scope>
</reference>
<protein>
    <submittedName>
        <fullName evidence="1">Uncharacterized protein</fullName>
    </submittedName>
</protein>
<gene>
    <name evidence="1" type="ORF">EVA_11107</name>
</gene>
<name>J9CL31_9ZZZZ</name>
<dbReference type="AlphaFoldDB" id="J9CL31"/>
<sequence>MTKEILKELEQLIHSYTSRNTDKRFKSLEILEIMES</sequence>
<evidence type="ECO:0000313" key="1">
    <source>
        <dbReference type="EMBL" id="EJX00786.1"/>
    </source>
</evidence>
<organism evidence="1">
    <name type="scientific">gut metagenome</name>
    <dbReference type="NCBI Taxonomy" id="749906"/>
    <lineage>
        <taxon>unclassified sequences</taxon>
        <taxon>metagenomes</taxon>
        <taxon>organismal metagenomes</taxon>
    </lineage>
</organism>
<proteinExistence type="predicted"/>
<comment type="caution">
    <text evidence="1">The sequence shown here is derived from an EMBL/GenBank/DDBJ whole genome shotgun (WGS) entry which is preliminary data.</text>
</comment>
<accession>J9CL31</accession>